<dbReference type="RefSeq" id="WP_387723018.1">
    <property type="nucleotide sequence ID" value="NZ_JBIAPI010000009.1"/>
</dbReference>
<feature type="compositionally biased region" description="Basic and acidic residues" evidence="1">
    <location>
        <begin position="88"/>
        <end position="99"/>
    </location>
</feature>
<comment type="caution">
    <text evidence="2">The sequence shown here is derived from an EMBL/GenBank/DDBJ whole genome shotgun (WGS) entry which is preliminary data.</text>
</comment>
<evidence type="ECO:0000313" key="2">
    <source>
        <dbReference type="EMBL" id="MFF3227171.1"/>
    </source>
</evidence>
<gene>
    <name evidence="2" type="ORF">ACFYV7_30540</name>
</gene>
<reference evidence="2 3" key="1">
    <citation type="submission" date="2024-10" db="EMBL/GenBank/DDBJ databases">
        <title>The Natural Products Discovery Center: Release of the First 8490 Sequenced Strains for Exploring Actinobacteria Biosynthetic Diversity.</title>
        <authorList>
            <person name="Kalkreuter E."/>
            <person name="Kautsar S.A."/>
            <person name="Yang D."/>
            <person name="Bader C.D."/>
            <person name="Teijaro C.N."/>
            <person name="Fluegel L."/>
            <person name="Davis C.M."/>
            <person name="Simpson J.R."/>
            <person name="Lauterbach L."/>
            <person name="Steele A.D."/>
            <person name="Gui C."/>
            <person name="Meng S."/>
            <person name="Li G."/>
            <person name="Viehrig K."/>
            <person name="Ye F."/>
            <person name="Su P."/>
            <person name="Kiefer A.F."/>
            <person name="Nichols A."/>
            <person name="Cepeda A.J."/>
            <person name="Yan W."/>
            <person name="Fan B."/>
            <person name="Jiang Y."/>
            <person name="Adhikari A."/>
            <person name="Zheng C.-J."/>
            <person name="Schuster L."/>
            <person name="Cowan T.M."/>
            <person name="Smanski M.J."/>
            <person name="Chevrette M.G."/>
            <person name="De Carvalho L.P.S."/>
            <person name="Shen B."/>
        </authorList>
    </citation>
    <scope>NUCLEOTIDE SEQUENCE [LARGE SCALE GENOMIC DNA]</scope>
    <source>
        <strain evidence="2 3">NPDC003040</strain>
    </source>
</reference>
<organism evidence="2 3">
    <name type="scientific">Nocardia suismassiliense</name>
    <dbReference type="NCBI Taxonomy" id="2077092"/>
    <lineage>
        <taxon>Bacteria</taxon>
        <taxon>Bacillati</taxon>
        <taxon>Actinomycetota</taxon>
        <taxon>Actinomycetes</taxon>
        <taxon>Mycobacteriales</taxon>
        <taxon>Nocardiaceae</taxon>
        <taxon>Nocardia</taxon>
    </lineage>
</organism>
<dbReference type="Proteomes" id="UP001601948">
    <property type="component" value="Unassembled WGS sequence"/>
</dbReference>
<feature type="region of interest" description="Disordered" evidence="1">
    <location>
        <begin position="73"/>
        <end position="110"/>
    </location>
</feature>
<accession>A0ABW6R0V9</accession>
<evidence type="ECO:0000313" key="3">
    <source>
        <dbReference type="Proteomes" id="UP001601948"/>
    </source>
</evidence>
<name>A0ABW6R0V9_9NOCA</name>
<evidence type="ECO:0000256" key="1">
    <source>
        <dbReference type="SAM" id="MobiDB-lite"/>
    </source>
</evidence>
<sequence length="110" mass="12057">MTAPTSYPTALPSDWADTFVLPADDHAGYIEAFLEQIGEHAFALGTVLASLDSGHDYYLAFVTPTEFEQLSRPLTAHDNRVSPSVAPQRDEEGSLDLRPRITTSDHLLVT</sequence>
<protein>
    <submittedName>
        <fullName evidence="2">Uncharacterized protein</fullName>
    </submittedName>
</protein>
<keyword evidence="3" id="KW-1185">Reference proteome</keyword>
<proteinExistence type="predicted"/>
<dbReference type="EMBL" id="JBIAPI010000009">
    <property type="protein sequence ID" value="MFF3227171.1"/>
    <property type="molecule type" value="Genomic_DNA"/>
</dbReference>
<feature type="compositionally biased region" description="Polar residues" evidence="1">
    <location>
        <begin position="101"/>
        <end position="110"/>
    </location>
</feature>